<gene>
    <name evidence="1" type="ORF">HB761_13950</name>
</gene>
<dbReference type="InterPro" id="IPR009734">
    <property type="entry name" value="Myoviridae_GpU"/>
</dbReference>
<dbReference type="Pfam" id="PF06995">
    <property type="entry name" value="Phage_P2_GpU"/>
    <property type="match status" value="1"/>
</dbReference>
<protein>
    <recommendedName>
        <fullName evidence="3">Phage tail protein</fullName>
    </recommendedName>
</protein>
<dbReference type="RefSeq" id="WP_255935384.1">
    <property type="nucleotide sequence ID" value="NZ_CP050467.1"/>
</dbReference>
<evidence type="ECO:0008006" key="3">
    <source>
        <dbReference type="Google" id="ProtNLM"/>
    </source>
</evidence>
<dbReference type="EMBL" id="CP050467">
    <property type="protein sequence ID" value="UTZ27756.1"/>
    <property type="molecule type" value="Genomic_DNA"/>
</dbReference>
<evidence type="ECO:0000313" key="2">
    <source>
        <dbReference type="Proteomes" id="UP001058687"/>
    </source>
</evidence>
<accession>A0AAE9SLK6</accession>
<proteinExistence type="predicted"/>
<dbReference type="Proteomes" id="UP001058687">
    <property type="component" value="Chromosome 1"/>
</dbReference>
<name>A0AAE9SLK6_9VIBR</name>
<dbReference type="AlphaFoldDB" id="A0AAE9SLK6"/>
<sequence length="133" mass="14926">MRQQLILSVPSKNEEAFVFGVASGTEYESLSTTSQGGWVNLDIMDGKAVSQNTHDPLDGKTIKGKWFGAEGRASIRRLREIKRMRAPVLLTDDYGYNMGLWKIMSLNDDEKDVIDDGTPMIVTFTITFEEFAN</sequence>
<reference evidence="1" key="1">
    <citation type="submission" date="2020-03" db="EMBL/GenBank/DDBJ databases">
        <title>Five strains of Vibrio campbellii isolated from Mariana Trench.</title>
        <authorList>
            <person name="Liang J."/>
            <person name="Zhang X.-H."/>
        </authorList>
    </citation>
    <scope>NUCLEOTIDE SEQUENCE</scope>
    <source>
        <strain evidence="1">LJC014</strain>
    </source>
</reference>
<evidence type="ECO:0000313" key="1">
    <source>
        <dbReference type="EMBL" id="UTZ27756.1"/>
    </source>
</evidence>
<organism evidence="1 2">
    <name type="scientific">Vibrio campbellii</name>
    <dbReference type="NCBI Taxonomy" id="680"/>
    <lineage>
        <taxon>Bacteria</taxon>
        <taxon>Pseudomonadati</taxon>
        <taxon>Pseudomonadota</taxon>
        <taxon>Gammaproteobacteria</taxon>
        <taxon>Vibrionales</taxon>
        <taxon>Vibrionaceae</taxon>
        <taxon>Vibrio</taxon>
    </lineage>
</organism>